<keyword evidence="1" id="KW-0812">Transmembrane</keyword>
<evidence type="ECO:0000313" key="3">
    <source>
        <dbReference type="Proteomes" id="UP000001591"/>
    </source>
</evidence>
<protein>
    <submittedName>
        <fullName evidence="2">Uncharacterized protein</fullName>
    </submittedName>
</protein>
<keyword evidence="3" id="KW-1185">Reference proteome</keyword>
<keyword evidence="1" id="KW-0472">Membrane</keyword>
<organism evidence="2 3">
    <name type="scientific">Rhodospirillum centenum (strain ATCC 51521 / SW)</name>
    <dbReference type="NCBI Taxonomy" id="414684"/>
    <lineage>
        <taxon>Bacteria</taxon>
        <taxon>Pseudomonadati</taxon>
        <taxon>Pseudomonadota</taxon>
        <taxon>Alphaproteobacteria</taxon>
        <taxon>Rhodospirillales</taxon>
        <taxon>Rhodospirillaceae</taxon>
        <taxon>Rhodospirillum</taxon>
    </lineage>
</organism>
<dbReference type="AlphaFoldDB" id="B6IR64"/>
<gene>
    <name evidence="2" type="ordered locus">RC1_0513</name>
</gene>
<dbReference type="EMBL" id="CP000613">
    <property type="protein sequence ID" value="ACI97950.1"/>
    <property type="molecule type" value="Genomic_DNA"/>
</dbReference>
<name>B6IR64_RHOCS</name>
<dbReference type="HOGENOM" id="CLU_2719661_0_0_5"/>
<dbReference type="Proteomes" id="UP000001591">
    <property type="component" value="Chromosome"/>
</dbReference>
<proteinExistence type="predicted"/>
<keyword evidence="1" id="KW-1133">Transmembrane helix</keyword>
<sequence length="72" mass="7797">MKSTRPRRPYRRGLFFCPSFPGAGPDEVPASLFPRGREDAMRSHGTINEDRRGLAAVLGLLVGIIAGVALFA</sequence>
<dbReference type="KEGG" id="rce:RC1_0513"/>
<evidence type="ECO:0000256" key="1">
    <source>
        <dbReference type="SAM" id="Phobius"/>
    </source>
</evidence>
<evidence type="ECO:0000313" key="2">
    <source>
        <dbReference type="EMBL" id="ACI97950.1"/>
    </source>
</evidence>
<feature type="transmembrane region" description="Helical" evidence="1">
    <location>
        <begin position="53"/>
        <end position="71"/>
    </location>
</feature>
<reference evidence="2 3" key="1">
    <citation type="journal article" date="2010" name="BMC Genomics">
        <title>Metabolic flexibility revealed in the genome of the cyst-forming alpha-1 proteobacterium Rhodospirillum centenum.</title>
        <authorList>
            <person name="Lu Y.K."/>
            <person name="Marden J."/>
            <person name="Han M."/>
            <person name="Swingley W.D."/>
            <person name="Mastrian S.D."/>
            <person name="Chowdhury S.R."/>
            <person name="Hao J."/>
            <person name="Helmy T."/>
            <person name="Kim S."/>
            <person name="Kurdoglu A.A."/>
            <person name="Matthies H.J."/>
            <person name="Rollo D."/>
            <person name="Stothard P."/>
            <person name="Blankenship R.E."/>
            <person name="Bauer C.E."/>
            <person name="Touchman J.W."/>
        </authorList>
    </citation>
    <scope>NUCLEOTIDE SEQUENCE [LARGE SCALE GENOMIC DNA]</scope>
    <source>
        <strain evidence="3">ATCC 51521 / SW</strain>
    </source>
</reference>
<accession>B6IR64</accession>